<name>A0A378YAU7_9NOCA</name>
<evidence type="ECO:0000313" key="3">
    <source>
        <dbReference type="Proteomes" id="UP000255467"/>
    </source>
</evidence>
<proteinExistence type="predicted"/>
<dbReference type="OrthoDB" id="871648at2"/>
<evidence type="ECO:0000313" key="2">
    <source>
        <dbReference type="EMBL" id="SUA74355.1"/>
    </source>
</evidence>
<gene>
    <name evidence="2" type="ORF">NCTC1934_01543</name>
</gene>
<dbReference type="EMBL" id="UGRY01000002">
    <property type="protein sequence ID" value="SUA74355.1"/>
    <property type="molecule type" value="Genomic_DNA"/>
</dbReference>
<dbReference type="AlphaFoldDB" id="A0A378YAU7"/>
<reference evidence="2 3" key="1">
    <citation type="submission" date="2018-06" db="EMBL/GenBank/DDBJ databases">
        <authorList>
            <consortium name="Pathogen Informatics"/>
            <person name="Doyle S."/>
        </authorList>
    </citation>
    <scope>NUCLEOTIDE SEQUENCE [LARGE SCALE GENOMIC DNA]</scope>
    <source>
        <strain evidence="2 3">NCTC1934</strain>
    </source>
</reference>
<evidence type="ECO:0000259" key="1">
    <source>
        <dbReference type="Pfam" id="PF20530"/>
    </source>
</evidence>
<keyword evidence="3" id="KW-1185">Reference proteome</keyword>
<accession>A0A378YAU7</accession>
<protein>
    <recommendedName>
        <fullName evidence="1">DUF6745 domain-containing protein</fullName>
    </recommendedName>
</protein>
<dbReference type="InterPro" id="IPR046633">
    <property type="entry name" value="DUF6745"/>
</dbReference>
<dbReference type="STRING" id="1406858.GCA_000710895_03118"/>
<dbReference type="Proteomes" id="UP000255467">
    <property type="component" value="Unassembled WGS sequence"/>
</dbReference>
<sequence>MSNSRGIHLVERVEAAFRLRDEWLRRGLSTAPSDRAAAEGAISELYRLLGEPPPEFVWVPSPSVAAEVVRDDPDGPGDWRRPPSLDQPFRSWPFLQRFLGVKHELRRRLSDVTEADRRYWRLEFGNLPDSWMDTPHGTALWQGSSIGRLLAESVHNPLRESLRDNMYRPLRTALLDHGRGTAGPPGYEQYDIWTVPFLDVYRAAGLVRYADELDHQLDQWATVARSAGWWWPGRRRCVIAERPVVVHAEAQPGSVHGAVRLHHDERRAVEFTDGSGVFALHGTFVPDWVLTAPTVDRILAERNIEVRRAAIERIGWDSYIEQAGLALVSTAPDPSNPGAELRLYDLPRRHRRERSRVLLVVNGSCERDGTRRRYGLNVPEQIADPLAAAGWSYGLTGTQYASLRRRT</sequence>
<dbReference type="Pfam" id="PF20530">
    <property type="entry name" value="DUF6745"/>
    <property type="match status" value="1"/>
</dbReference>
<organism evidence="2 3">
    <name type="scientific">Nocardia otitidiscaviarum</name>
    <dbReference type="NCBI Taxonomy" id="1823"/>
    <lineage>
        <taxon>Bacteria</taxon>
        <taxon>Bacillati</taxon>
        <taxon>Actinomycetota</taxon>
        <taxon>Actinomycetes</taxon>
        <taxon>Mycobacteriales</taxon>
        <taxon>Nocardiaceae</taxon>
        <taxon>Nocardia</taxon>
    </lineage>
</organism>
<feature type="domain" description="DUF6745" evidence="1">
    <location>
        <begin position="204"/>
        <end position="404"/>
    </location>
</feature>